<evidence type="ECO:0000256" key="5">
    <source>
        <dbReference type="ARBA" id="ARBA00023136"/>
    </source>
</evidence>
<evidence type="ECO:0000256" key="2">
    <source>
        <dbReference type="ARBA" id="ARBA00022475"/>
    </source>
</evidence>
<feature type="transmembrane region" description="Helical" evidence="7">
    <location>
        <begin position="737"/>
        <end position="762"/>
    </location>
</feature>
<feature type="transmembrane region" description="Helical" evidence="7">
    <location>
        <begin position="242"/>
        <end position="262"/>
    </location>
</feature>
<sequence length="806" mass="82238">MFVALVFAAALVGACGVLLESALRAHAPVDRYEAAAAVVTGEQSVSVRQKRAGSEPETQIRPLTERARVPVAAAERLRAVPGVRAVIADVSFPVLTRAGVTVTGQGWDVTALGQYRLASGRAPQAPGEVVLDTATASRLRTAAGGVVDLQLNGAPQPFRVTGLATAGGPPGAFFEPRAAAALSGHPEQADALAVIARGRVEAAALREAAPGLVVRTGAGRGDAEDLAVGAARPDMVEISASFGALAVMTALVVVGGLIALSVRERAREFALLRAVGATPWQVRGRIMRETLRVAVPAGLLGGLLSLALGAAMHRAMVAKDVLPDGFGLSLSLLPVPAALLVAVLAALVSAFFASLRATRIRPVEALGEAATEPASLPRWRVITGVVFLVLGANALGVATMTSGSTAGASLGGLVITLIVATAFLSPLLARHGGRLFGGVLRAASPVAGRLADLNIGAAALRLGSVITPVALAVAFAGVQLFAQSTSVRATEVQAAEGTRADQVVVPAGPGLPSGVLDAVRGTPGVRAATAVKRTTVVMSVRELAERNLRSLSALGVSPEGIARTMDPGVTKGDLAGLRGPGTVALSESVTEGVRPGQEQRLWLGDGTELRLRVVAIYKRGLGFGDVLLPRATVAAHTSSDLDDHVLVRGDADLRPAVARYAGAGVITKDAFGARQSEELRMQGFLSLVVVLAIVGFIVIGLVTTLALAAASRRRELALLRLVGATRRQVLRMLRLEAAVMLGIGLVTGTLIAGIALLAFATAVTGLPLPAVPPLTFAAILLLVAGPGAAAMLLPARPMLRRAPAVN</sequence>
<evidence type="ECO:0000256" key="6">
    <source>
        <dbReference type="ARBA" id="ARBA00038076"/>
    </source>
</evidence>
<feature type="transmembrane region" description="Helical" evidence="7">
    <location>
        <begin position="774"/>
        <end position="793"/>
    </location>
</feature>
<evidence type="ECO:0000256" key="3">
    <source>
        <dbReference type="ARBA" id="ARBA00022692"/>
    </source>
</evidence>
<keyword evidence="2" id="KW-1003">Cell membrane</keyword>
<keyword evidence="4 7" id="KW-1133">Transmembrane helix</keyword>
<evidence type="ECO:0000256" key="4">
    <source>
        <dbReference type="ARBA" id="ARBA00022989"/>
    </source>
</evidence>
<organism evidence="9 10">
    <name type="scientific">Actinomadura fulvescens</name>
    <dbReference type="NCBI Taxonomy" id="46160"/>
    <lineage>
        <taxon>Bacteria</taxon>
        <taxon>Bacillati</taxon>
        <taxon>Actinomycetota</taxon>
        <taxon>Actinomycetes</taxon>
        <taxon>Streptosporangiales</taxon>
        <taxon>Thermomonosporaceae</taxon>
        <taxon>Actinomadura</taxon>
    </lineage>
</organism>
<evidence type="ECO:0000313" key="10">
    <source>
        <dbReference type="Proteomes" id="UP001501509"/>
    </source>
</evidence>
<dbReference type="Proteomes" id="UP001501509">
    <property type="component" value="Unassembled WGS sequence"/>
</dbReference>
<feature type="transmembrane region" description="Helical" evidence="7">
    <location>
        <begin position="381"/>
        <end position="400"/>
    </location>
</feature>
<proteinExistence type="inferred from homology"/>
<evidence type="ECO:0000313" key="9">
    <source>
        <dbReference type="EMBL" id="GAA2632860.1"/>
    </source>
</evidence>
<comment type="similarity">
    <text evidence="6">Belongs to the ABC-4 integral membrane protein family.</text>
</comment>
<feature type="transmembrane region" description="Helical" evidence="7">
    <location>
        <begin position="459"/>
        <end position="482"/>
    </location>
</feature>
<dbReference type="PANTHER" id="PTHR30572">
    <property type="entry name" value="MEMBRANE COMPONENT OF TRANSPORTER-RELATED"/>
    <property type="match status" value="1"/>
</dbReference>
<feature type="transmembrane region" description="Helical" evidence="7">
    <location>
        <begin position="293"/>
        <end position="312"/>
    </location>
</feature>
<dbReference type="InterPro" id="IPR050250">
    <property type="entry name" value="Macrolide_Exporter_MacB"/>
</dbReference>
<name>A0ABN3QQS7_9ACTN</name>
<dbReference type="InterPro" id="IPR003838">
    <property type="entry name" value="ABC3_permease_C"/>
</dbReference>
<reference evidence="9 10" key="1">
    <citation type="journal article" date="2019" name="Int. J. Syst. Evol. Microbiol.">
        <title>The Global Catalogue of Microorganisms (GCM) 10K type strain sequencing project: providing services to taxonomists for standard genome sequencing and annotation.</title>
        <authorList>
            <consortium name="The Broad Institute Genomics Platform"/>
            <consortium name="The Broad Institute Genome Sequencing Center for Infectious Disease"/>
            <person name="Wu L."/>
            <person name="Ma J."/>
        </authorList>
    </citation>
    <scope>NUCLEOTIDE SEQUENCE [LARGE SCALE GENOMIC DNA]</scope>
    <source>
        <strain evidence="9 10">JCM 6833</strain>
    </source>
</reference>
<accession>A0ABN3QQS7</accession>
<evidence type="ECO:0000256" key="7">
    <source>
        <dbReference type="SAM" id="Phobius"/>
    </source>
</evidence>
<dbReference type="Pfam" id="PF02687">
    <property type="entry name" value="FtsX"/>
    <property type="match status" value="2"/>
</dbReference>
<dbReference type="EMBL" id="BAAATD010000017">
    <property type="protein sequence ID" value="GAA2632860.1"/>
    <property type="molecule type" value="Genomic_DNA"/>
</dbReference>
<keyword evidence="5 7" id="KW-0472">Membrane</keyword>
<comment type="caution">
    <text evidence="9">The sequence shown here is derived from an EMBL/GenBank/DDBJ whole genome shotgun (WGS) entry which is preliminary data.</text>
</comment>
<feature type="transmembrane region" description="Helical" evidence="7">
    <location>
        <begin position="332"/>
        <end position="353"/>
    </location>
</feature>
<feature type="transmembrane region" description="Helical" evidence="7">
    <location>
        <begin position="684"/>
        <end position="710"/>
    </location>
</feature>
<keyword evidence="10" id="KW-1185">Reference proteome</keyword>
<evidence type="ECO:0000256" key="1">
    <source>
        <dbReference type="ARBA" id="ARBA00004651"/>
    </source>
</evidence>
<feature type="domain" description="ABC3 transporter permease C-terminal" evidence="8">
    <location>
        <begin position="241"/>
        <end position="360"/>
    </location>
</feature>
<protein>
    <submittedName>
        <fullName evidence="9">ABC transporter permease</fullName>
    </submittedName>
</protein>
<gene>
    <name evidence="9" type="ORF">GCM10010411_84040</name>
</gene>
<feature type="transmembrane region" description="Helical" evidence="7">
    <location>
        <begin position="406"/>
        <end position="429"/>
    </location>
</feature>
<keyword evidence="3 7" id="KW-0812">Transmembrane</keyword>
<dbReference type="PANTHER" id="PTHR30572:SF4">
    <property type="entry name" value="ABC TRANSPORTER PERMEASE YTRF"/>
    <property type="match status" value="1"/>
</dbReference>
<feature type="domain" description="ABC3 transporter permease C-terminal" evidence="8">
    <location>
        <begin position="688"/>
        <end position="801"/>
    </location>
</feature>
<evidence type="ECO:0000259" key="8">
    <source>
        <dbReference type="Pfam" id="PF02687"/>
    </source>
</evidence>
<comment type="subcellular location">
    <subcellularLocation>
        <location evidence="1">Cell membrane</location>
        <topology evidence="1">Multi-pass membrane protein</topology>
    </subcellularLocation>
</comment>